<sequence length="165" mass="19278">MPANVRDIAVIRDFRVKLMRFAEEVEGALQSMQVETQRAFDWIEQDRPMYWTVQLRKAFDLVASTRTALTTCQMRTVAGRKSSCIEEKLDYDKAKRRLQHCQEQIERVKRWSQKIHHDVDEFRGRMSALRRLLEVDIPQALALLDKSATILEDYADVPPPKTSAE</sequence>
<evidence type="ECO:0000313" key="2">
    <source>
        <dbReference type="Proteomes" id="UP000199518"/>
    </source>
</evidence>
<gene>
    <name evidence="1" type="ORF">SAMN05421753_112182</name>
</gene>
<dbReference type="EMBL" id="FOQD01000012">
    <property type="protein sequence ID" value="SFI81285.1"/>
    <property type="molecule type" value="Genomic_DNA"/>
</dbReference>
<dbReference type="AlphaFoldDB" id="A0A1I3LA58"/>
<keyword evidence="2" id="KW-1185">Reference proteome</keyword>
<dbReference type="RefSeq" id="WP_092051980.1">
    <property type="nucleotide sequence ID" value="NZ_FOQD01000012.1"/>
</dbReference>
<protein>
    <submittedName>
        <fullName evidence="1">Uncharacterized protein</fullName>
    </submittedName>
</protein>
<organism evidence="1 2">
    <name type="scientific">Planctomicrobium piriforme</name>
    <dbReference type="NCBI Taxonomy" id="1576369"/>
    <lineage>
        <taxon>Bacteria</taxon>
        <taxon>Pseudomonadati</taxon>
        <taxon>Planctomycetota</taxon>
        <taxon>Planctomycetia</taxon>
        <taxon>Planctomycetales</taxon>
        <taxon>Planctomycetaceae</taxon>
        <taxon>Planctomicrobium</taxon>
    </lineage>
</organism>
<proteinExistence type="predicted"/>
<dbReference type="OrthoDB" id="277538at2"/>
<name>A0A1I3LA58_9PLAN</name>
<evidence type="ECO:0000313" key="1">
    <source>
        <dbReference type="EMBL" id="SFI81285.1"/>
    </source>
</evidence>
<reference evidence="2" key="1">
    <citation type="submission" date="2016-10" db="EMBL/GenBank/DDBJ databases">
        <authorList>
            <person name="Varghese N."/>
            <person name="Submissions S."/>
        </authorList>
    </citation>
    <scope>NUCLEOTIDE SEQUENCE [LARGE SCALE GENOMIC DNA]</scope>
    <source>
        <strain evidence="2">DSM 26348</strain>
    </source>
</reference>
<dbReference type="Proteomes" id="UP000199518">
    <property type="component" value="Unassembled WGS sequence"/>
</dbReference>
<accession>A0A1I3LA58</accession>